<dbReference type="Proteomes" id="UP000435112">
    <property type="component" value="Unassembled WGS sequence"/>
</dbReference>
<evidence type="ECO:0000256" key="1">
    <source>
        <dbReference type="SAM" id="SignalP"/>
    </source>
</evidence>
<feature type="signal peptide" evidence="1">
    <location>
        <begin position="1"/>
        <end position="20"/>
    </location>
</feature>
<dbReference type="EMBL" id="QXFV01000100">
    <property type="protein sequence ID" value="KAE9049995.1"/>
    <property type="molecule type" value="Genomic_DNA"/>
</dbReference>
<evidence type="ECO:0000313" key="7">
    <source>
        <dbReference type="Proteomes" id="UP000435112"/>
    </source>
</evidence>
<reference evidence="5 7" key="1">
    <citation type="submission" date="2018-09" db="EMBL/GenBank/DDBJ databases">
        <title>Genomic investigation of the strawberry pathogen Phytophthora fragariae indicates pathogenicity is determined by transcriptional variation in three key races.</title>
        <authorList>
            <person name="Adams T.M."/>
            <person name="Armitage A.D."/>
            <person name="Sobczyk M.K."/>
            <person name="Bates H.J."/>
            <person name="Dunwell J.M."/>
            <person name="Nellist C.F."/>
            <person name="Harrison R.J."/>
        </authorList>
    </citation>
    <scope>NUCLEOTIDE SEQUENCE [LARGE SCALE GENOMIC DNA]</scope>
    <source>
        <strain evidence="3 5">SCRP249</strain>
        <strain evidence="2 7">SCRP324</strain>
        <strain evidence="4 6">SCRP333</strain>
    </source>
</reference>
<gene>
    <name evidence="3" type="ORF">PR001_g2818</name>
    <name evidence="2" type="ORF">PR002_g173</name>
    <name evidence="4" type="ORF">PR003_g437</name>
</gene>
<dbReference type="EMBL" id="QXFT01000010">
    <property type="protein sequence ID" value="KAE9359997.1"/>
    <property type="molecule type" value="Genomic_DNA"/>
</dbReference>
<evidence type="ECO:0000313" key="6">
    <source>
        <dbReference type="Proteomes" id="UP000434957"/>
    </source>
</evidence>
<sequence length="70" mass="7228">MSLDIFFIVVAAASTRCSVAGPRCGILSTIPPQSTLCRRCGTGTTRGEAQESVPPTVELCVKSKGSAQSV</sequence>
<evidence type="ECO:0000313" key="3">
    <source>
        <dbReference type="EMBL" id="KAE9049995.1"/>
    </source>
</evidence>
<feature type="chain" id="PRO_5036165443" description="Secreted protein" evidence="1">
    <location>
        <begin position="21"/>
        <end position="70"/>
    </location>
</feature>
<evidence type="ECO:0008006" key="8">
    <source>
        <dbReference type="Google" id="ProtNLM"/>
    </source>
</evidence>
<dbReference type="Proteomes" id="UP000434957">
    <property type="component" value="Unassembled WGS sequence"/>
</dbReference>
<organism evidence="2 7">
    <name type="scientific">Phytophthora rubi</name>
    <dbReference type="NCBI Taxonomy" id="129364"/>
    <lineage>
        <taxon>Eukaryota</taxon>
        <taxon>Sar</taxon>
        <taxon>Stramenopiles</taxon>
        <taxon>Oomycota</taxon>
        <taxon>Peronosporomycetes</taxon>
        <taxon>Peronosporales</taxon>
        <taxon>Peronosporaceae</taxon>
        <taxon>Phytophthora</taxon>
    </lineage>
</organism>
<dbReference type="Proteomes" id="UP000429607">
    <property type="component" value="Unassembled WGS sequence"/>
</dbReference>
<evidence type="ECO:0000313" key="5">
    <source>
        <dbReference type="Proteomes" id="UP000429607"/>
    </source>
</evidence>
<keyword evidence="6" id="KW-1185">Reference proteome</keyword>
<dbReference type="EMBL" id="QXFU01000004">
    <property type="protein sequence ID" value="KAE9048898.1"/>
    <property type="molecule type" value="Genomic_DNA"/>
</dbReference>
<protein>
    <recommendedName>
        <fullName evidence="8">Secreted protein</fullName>
    </recommendedName>
</protein>
<evidence type="ECO:0000313" key="4">
    <source>
        <dbReference type="EMBL" id="KAE9359997.1"/>
    </source>
</evidence>
<evidence type="ECO:0000313" key="2">
    <source>
        <dbReference type="EMBL" id="KAE9048898.1"/>
    </source>
</evidence>
<accession>A0A6A3P163</accession>
<comment type="caution">
    <text evidence="2">The sequence shown here is derived from an EMBL/GenBank/DDBJ whole genome shotgun (WGS) entry which is preliminary data.</text>
</comment>
<name>A0A6A3P163_9STRA</name>
<keyword evidence="1" id="KW-0732">Signal</keyword>
<dbReference type="AlphaFoldDB" id="A0A6A3P163"/>
<proteinExistence type="predicted"/>